<dbReference type="AlphaFoldDB" id="A0A9P0LFE7"/>
<evidence type="ECO:0000256" key="4">
    <source>
        <dbReference type="ARBA" id="ARBA00022999"/>
    </source>
</evidence>
<protein>
    <recommendedName>
        <fullName evidence="12">Suppressor of cytokine signaling 7</fullName>
    </recommendedName>
</protein>
<feature type="region of interest" description="Disordered" evidence="7">
    <location>
        <begin position="406"/>
        <end position="427"/>
    </location>
</feature>
<evidence type="ECO:0000256" key="3">
    <source>
        <dbReference type="ARBA" id="ARBA00022786"/>
    </source>
</evidence>
<dbReference type="FunFam" id="3.30.505.10:FF:000079">
    <property type="entry name" value="Suppressor of cytokine signaling 7"/>
    <property type="match status" value="1"/>
</dbReference>
<reference evidence="10" key="1">
    <citation type="submission" date="2022-03" db="EMBL/GenBank/DDBJ databases">
        <authorList>
            <person name="Sayadi A."/>
        </authorList>
    </citation>
    <scope>NUCLEOTIDE SEQUENCE</scope>
</reference>
<dbReference type="Proteomes" id="UP001152888">
    <property type="component" value="Unassembled WGS sequence"/>
</dbReference>
<feature type="region of interest" description="Disordered" evidence="7">
    <location>
        <begin position="455"/>
        <end position="493"/>
    </location>
</feature>
<sequence length="726" mass="81978">MESPPSSSTWSDAFILSDDSGLLLTNGSASSGSGSCESRNGGRRIPFEFQDSDCEEKSLSQDESLDDSSDIMCGENFNTLKKGPHWTDFTTKHSASPIEPPPEFQDRPNYSMIEYCEKLTGQIIRQALLEFKDGELKRLRLLTHIHRPLHHLLGRPYFTTEFIPFSPCHHIGRPSSRSSLGSSRLSSSHNSLSVPTAHKVDDSTFITQAVSHDTLSPHQISDLYTVPFDSDVYAVPVDVVKPTPPVVSIAKPKKLQPFAKKRQRRNTAGGACREVDQRCAANAVETEVVRKSSCKASDKSQCYQNDNKRHSVAGTSTHIQGEPIHMTLQEVRQYLQTLYSSSSDSSEAQEKIYKPKAKLLLTNNNKYTVNTSMISKEMINNSSRSKKNTFLINIKNKKVKDSCDTLRKQINTSPTKKEEKRKKSPAKNARLFSFKQTLCNMFKFRRYVSPERISKKSYSNSSDNVLEDSHNNITSRALPPLPMRQETEDKKDNEQTLDFATSIQRVKDYGWYWGPISSEAAEKILSNEPDGSFIVRDSSDDHYIFSLTFKLNNCVRHVRIEHDQGNFSFGSCTKFKSQTIVEFIENAVEHSRSGRYLFFLHRRPVIGPVRVQLLHPVSRFKQVQSLQHMCRFVIHKNVRRDLIAHLPLPRRMIDYLNTPHYYSEHFAADFSAGDEDCPVSMSGSSSSDSPRPPLEPLVESGTPPVTGVVSNYVVVRNGGSTQHARE</sequence>
<organism evidence="10 11">
    <name type="scientific">Acanthoscelides obtectus</name>
    <name type="common">Bean weevil</name>
    <name type="synonym">Bruchus obtectus</name>
    <dbReference type="NCBI Taxonomy" id="200917"/>
    <lineage>
        <taxon>Eukaryota</taxon>
        <taxon>Metazoa</taxon>
        <taxon>Ecdysozoa</taxon>
        <taxon>Arthropoda</taxon>
        <taxon>Hexapoda</taxon>
        <taxon>Insecta</taxon>
        <taxon>Pterygota</taxon>
        <taxon>Neoptera</taxon>
        <taxon>Endopterygota</taxon>
        <taxon>Coleoptera</taxon>
        <taxon>Polyphaga</taxon>
        <taxon>Cucujiformia</taxon>
        <taxon>Chrysomeloidea</taxon>
        <taxon>Chrysomelidae</taxon>
        <taxon>Bruchinae</taxon>
        <taxon>Bruchini</taxon>
        <taxon>Acanthoscelides</taxon>
    </lineage>
</organism>
<dbReference type="InterPro" id="IPR036036">
    <property type="entry name" value="SOCS_box-like_dom_sf"/>
</dbReference>
<dbReference type="SUPFAM" id="SSF55550">
    <property type="entry name" value="SH2 domain"/>
    <property type="match status" value="1"/>
</dbReference>
<dbReference type="CDD" id="cd03741">
    <property type="entry name" value="SOCS_SOCS7"/>
    <property type="match status" value="1"/>
</dbReference>
<dbReference type="OrthoDB" id="6426624at2759"/>
<evidence type="ECO:0000256" key="5">
    <source>
        <dbReference type="ARBA" id="ARBA00043952"/>
    </source>
</evidence>
<evidence type="ECO:0000256" key="2">
    <source>
        <dbReference type="ARBA" id="ARBA00022700"/>
    </source>
</evidence>
<dbReference type="SUPFAM" id="SSF158235">
    <property type="entry name" value="SOCS box-like"/>
    <property type="match status" value="1"/>
</dbReference>
<feature type="domain" description="SOCS box" evidence="9">
    <location>
        <begin position="612"/>
        <end position="662"/>
    </location>
</feature>
<dbReference type="EMBL" id="CAKOFQ010007174">
    <property type="protein sequence ID" value="CAH1993510.1"/>
    <property type="molecule type" value="Genomic_DNA"/>
</dbReference>
<feature type="compositionally biased region" description="Low complexity" evidence="7">
    <location>
        <begin position="176"/>
        <end position="193"/>
    </location>
</feature>
<dbReference type="InterPro" id="IPR001496">
    <property type="entry name" value="SOCS_box"/>
</dbReference>
<dbReference type="SMART" id="SM00253">
    <property type="entry name" value="SOCS"/>
    <property type="match status" value="1"/>
</dbReference>
<keyword evidence="2" id="KW-0734">Signal transduction inhibitor</keyword>
<dbReference type="InterPro" id="IPR037346">
    <property type="entry name" value="SOCS7_SOCS"/>
</dbReference>
<feature type="domain" description="SH2" evidence="8">
    <location>
        <begin position="511"/>
        <end position="617"/>
    </location>
</feature>
<dbReference type="CDD" id="cd10388">
    <property type="entry name" value="SH2_SOCS7"/>
    <property type="match status" value="1"/>
</dbReference>
<evidence type="ECO:0000259" key="9">
    <source>
        <dbReference type="PROSITE" id="PS50225"/>
    </source>
</evidence>
<accession>A0A9P0LFE7</accession>
<dbReference type="PROSITE" id="PS50225">
    <property type="entry name" value="SOCS"/>
    <property type="match status" value="1"/>
</dbReference>
<dbReference type="InterPro" id="IPR035866">
    <property type="entry name" value="SOCS7_SH2"/>
</dbReference>
<feature type="region of interest" description="Disordered" evidence="7">
    <location>
        <begin position="176"/>
        <end position="195"/>
    </location>
</feature>
<evidence type="ECO:0000256" key="1">
    <source>
        <dbReference type="ARBA" id="ARBA00022604"/>
    </source>
</evidence>
<dbReference type="GO" id="GO:0046854">
    <property type="term" value="P:phosphatidylinositol phosphate biosynthetic process"/>
    <property type="evidence" value="ECO:0007669"/>
    <property type="project" value="TreeGrafter"/>
</dbReference>
<dbReference type="PANTHER" id="PTHR10155">
    <property type="entry name" value="PHOSPHATIDYLINOSITOL 3-KINASE REGULATORY SUBUNIT"/>
    <property type="match status" value="1"/>
</dbReference>
<keyword evidence="4 6" id="KW-0727">SH2 domain</keyword>
<keyword evidence="11" id="KW-1185">Reference proteome</keyword>
<dbReference type="InterPro" id="IPR036860">
    <property type="entry name" value="SH2_dom_sf"/>
</dbReference>
<dbReference type="GO" id="GO:0035556">
    <property type="term" value="P:intracellular signal transduction"/>
    <property type="evidence" value="ECO:0007669"/>
    <property type="project" value="InterPro"/>
</dbReference>
<evidence type="ECO:0000313" key="11">
    <source>
        <dbReference type="Proteomes" id="UP001152888"/>
    </source>
</evidence>
<dbReference type="PROSITE" id="PS50001">
    <property type="entry name" value="SH2"/>
    <property type="match status" value="1"/>
</dbReference>
<evidence type="ECO:0000256" key="7">
    <source>
        <dbReference type="SAM" id="MobiDB-lite"/>
    </source>
</evidence>
<comment type="pathway">
    <text evidence="5">Protein modification.</text>
</comment>
<keyword evidence="3" id="KW-0833">Ubl conjugation pathway</keyword>
<proteinExistence type="predicted"/>
<evidence type="ECO:0000259" key="8">
    <source>
        <dbReference type="PROSITE" id="PS50001"/>
    </source>
</evidence>
<dbReference type="FunFam" id="1.10.750.20:FF:000002">
    <property type="entry name" value="Suppressor of cytokine signaling 2"/>
    <property type="match status" value="1"/>
</dbReference>
<dbReference type="GO" id="GO:0005942">
    <property type="term" value="C:phosphatidylinositol 3-kinase complex"/>
    <property type="evidence" value="ECO:0007669"/>
    <property type="project" value="TreeGrafter"/>
</dbReference>
<evidence type="ECO:0000256" key="6">
    <source>
        <dbReference type="PROSITE-ProRule" id="PRU00191"/>
    </source>
</evidence>
<dbReference type="GO" id="GO:0046935">
    <property type="term" value="F:1-phosphatidylinositol-3-kinase regulator activity"/>
    <property type="evidence" value="ECO:0007669"/>
    <property type="project" value="TreeGrafter"/>
</dbReference>
<dbReference type="PANTHER" id="PTHR10155:SF5">
    <property type="entry name" value="SUPPRESSOR OF CYTOKINE SIGNALING 7"/>
    <property type="match status" value="1"/>
</dbReference>
<feature type="region of interest" description="Disordered" evidence="7">
    <location>
        <begin position="26"/>
        <end position="67"/>
    </location>
</feature>
<dbReference type="InterPro" id="IPR000980">
    <property type="entry name" value="SH2"/>
</dbReference>
<dbReference type="SMART" id="SM00252">
    <property type="entry name" value="SH2"/>
    <property type="match status" value="1"/>
</dbReference>
<keyword evidence="1" id="KW-0341">Growth regulation</keyword>
<feature type="compositionally biased region" description="Low complexity" evidence="7">
    <location>
        <begin position="678"/>
        <end position="689"/>
    </location>
</feature>
<feature type="compositionally biased region" description="Low complexity" evidence="7">
    <location>
        <begin position="26"/>
        <end position="39"/>
    </location>
</feature>
<evidence type="ECO:0008006" key="12">
    <source>
        <dbReference type="Google" id="ProtNLM"/>
    </source>
</evidence>
<evidence type="ECO:0000313" key="10">
    <source>
        <dbReference type="EMBL" id="CAH1993510.1"/>
    </source>
</evidence>
<dbReference type="GO" id="GO:0009968">
    <property type="term" value="P:negative regulation of signal transduction"/>
    <property type="evidence" value="ECO:0007669"/>
    <property type="project" value="UniProtKB-KW"/>
</dbReference>
<dbReference type="Pfam" id="PF07525">
    <property type="entry name" value="SOCS_box"/>
    <property type="match status" value="1"/>
</dbReference>
<dbReference type="Gene3D" id="3.30.505.10">
    <property type="entry name" value="SH2 domain"/>
    <property type="match status" value="1"/>
</dbReference>
<name>A0A9P0LFE7_ACAOB</name>
<dbReference type="Pfam" id="PF00017">
    <property type="entry name" value="SH2"/>
    <property type="match status" value="1"/>
</dbReference>
<dbReference type="SMART" id="SM00969">
    <property type="entry name" value="SOCS_box"/>
    <property type="match status" value="1"/>
</dbReference>
<comment type="caution">
    <text evidence="10">The sequence shown here is derived from an EMBL/GenBank/DDBJ whole genome shotgun (WGS) entry which is preliminary data.</text>
</comment>
<feature type="region of interest" description="Disordered" evidence="7">
    <location>
        <begin position="677"/>
        <end position="706"/>
    </location>
</feature>
<gene>
    <name evidence="10" type="ORF">ACAOBT_LOCUS21553</name>
</gene>